<evidence type="ECO:0000256" key="4">
    <source>
        <dbReference type="ARBA" id="ARBA00022692"/>
    </source>
</evidence>
<dbReference type="EMBL" id="CAJNOT010000396">
    <property type="protein sequence ID" value="CAF0968078.1"/>
    <property type="molecule type" value="Genomic_DNA"/>
</dbReference>
<protein>
    <recommendedName>
        <fullName evidence="8">Anoctamin</fullName>
    </recommendedName>
</protein>
<comment type="subcellular location">
    <subcellularLocation>
        <location evidence="1">Cell membrane</location>
        <topology evidence="1">Multi-pass membrane protein</topology>
    </subcellularLocation>
    <subcellularLocation>
        <location evidence="8">Membrane</location>
        <topology evidence="8">Multi-pass membrane protein</topology>
    </subcellularLocation>
</comment>
<feature type="region of interest" description="Disordered" evidence="9">
    <location>
        <begin position="211"/>
        <end position="230"/>
    </location>
</feature>
<feature type="domain" description="Anoctamin dimerisation" evidence="11">
    <location>
        <begin position="246"/>
        <end position="302"/>
    </location>
</feature>
<dbReference type="EMBL" id="CAJOBD010001192">
    <property type="protein sequence ID" value="CAF3771315.1"/>
    <property type="molecule type" value="Genomic_DNA"/>
</dbReference>
<evidence type="ECO:0000256" key="1">
    <source>
        <dbReference type="ARBA" id="ARBA00004651"/>
    </source>
</evidence>
<comment type="similarity">
    <text evidence="2 8">Belongs to the anoctamin family.</text>
</comment>
<feature type="compositionally biased region" description="Acidic residues" evidence="9">
    <location>
        <begin position="211"/>
        <end position="224"/>
    </location>
</feature>
<evidence type="ECO:0000313" key="14">
    <source>
        <dbReference type="Proteomes" id="UP000663864"/>
    </source>
</evidence>
<gene>
    <name evidence="13" type="ORF">JBS370_LOCUS13697</name>
    <name evidence="12" type="ORF">ZHD862_LOCUS10856</name>
</gene>
<feature type="domain" description="Anoctamin transmembrane" evidence="10">
    <location>
        <begin position="305"/>
        <end position="865"/>
    </location>
</feature>
<keyword evidence="6 8" id="KW-0472">Membrane</keyword>
<feature type="region of interest" description="Disordered" evidence="9">
    <location>
        <begin position="47"/>
        <end position="77"/>
    </location>
</feature>
<feature type="transmembrane region" description="Helical" evidence="8">
    <location>
        <begin position="724"/>
        <end position="751"/>
    </location>
</feature>
<dbReference type="InterPro" id="IPR049452">
    <property type="entry name" value="Anoctamin_TM"/>
</dbReference>
<evidence type="ECO:0000256" key="3">
    <source>
        <dbReference type="ARBA" id="ARBA00022475"/>
    </source>
</evidence>
<feature type="transmembrane region" description="Helical" evidence="8">
    <location>
        <begin position="822"/>
        <end position="847"/>
    </location>
</feature>
<name>A0A814EF70_9BILA</name>
<dbReference type="PANTHER" id="PTHR12308">
    <property type="entry name" value="ANOCTAMIN"/>
    <property type="match status" value="1"/>
</dbReference>
<dbReference type="GO" id="GO:0046983">
    <property type="term" value="F:protein dimerization activity"/>
    <property type="evidence" value="ECO:0007669"/>
    <property type="project" value="InterPro"/>
</dbReference>
<dbReference type="InterPro" id="IPR032394">
    <property type="entry name" value="Anoct_dimer"/>
</dbReference>
<keyword evidence="3" id="KW-1003">Cell membrane</keyword>
<keyword evidence="5 8" id="KW-1133">Transmembrane helix</keyword>
<dbReference type="Pfam" id="PF04547">
    <property type="entry name" value="Anoctamin"/>
    <property type="match status" value="1"/>
</dbReference>
<dbReference type="GO" id="GO:0005254">
    <property type="term" value="F:chloride channel activity"/>
    <property type="evidence" value="ECO:0007669"/>
    <property type="project" value="TreeGrafter"/>
</dbReference>
<dbReference type="GO" id="GO:0005886">
    <property type="term" value="C:plasma membrane"/>
    <property type="evidence" value="ECO:0007669"/>
    <property type="project" value="UniProtKB-SubCell"/>
</dbReference>
<proteinExistence type="inferred from homology"/>
<evidence type="ECO:0000259" key="10">
    <source>
        <dbReference type="Pfam" id="PF04547"/>
    </source>
</evidence>
<evidence type="ECO:0000256" key="5">
    <source>
        <dbReference type="ARBA" id="ARBA00022989"/>
    </source>
</evidence>
<reference evidence="12" key="1">
    <citation type="submission" date="2021-02" db="EMBL/GenBank/DDBJ databases">
        <authorList>
            <person name="Nowell W R."/>
        </authorList>
    </citation>
    <scope>NUCLEOTIDE SEQUENCE</scope>
</reference>
<dbReference type="Proteomes" id="UP000663836">
    <property type="component" value="Unassembled WGS sequence"/>
</dbReference>
<feature type="transmembrane region" description="Helical" evidence="8">
    <location>
        <begin position="559"/>
        <end position="580"/>
    </location>
</feature>
<feature type="region of interest" description="Disordered" evidence="9">
    <location>
        <begin position="922"/>
        <end position="946"/>
    </location>
</feature>
<evidence type="ECO:0000256" key="6">
    <source>
        <dbReference type="ARBA" id="ARBA00023136"/>
    </source>
</evidence>
<feature type="domain" description="Anoctamin dimerisation" evidence="11">
    <location>
        <begin position="38"/>
        <end position="209"/>
    </location>
</feature>
<dbReference type="Proteomes" id="UP000663864">
    <property type="component" value="Unassembled WGS sequence"/>
</dbReference>
<feature type="region of interest" description="Disordered" evidence="9">
    <location>
        <begin position="1"/>
        <end position="30"/>
    </location>
</feature>
<keyword evidence="4 8" id="KW-0812">Transmembrane</keyword>
<feature type="compositionally biased region" description="Basic and acidic residues" evidence="9">
    <location>
        <begin position="64"/>
        <end position="77"/>
    </location>
</feature>
<organism evidence="12 14">
    <name type="scientific">Rotaria sordida</name>
    <dbReference type="NCBI Taxonomy" id="392033"/>
    <lineage>
        <taxon>Eukaryota</taxon>
        <taxon>Metazoa</taxon>
        <taxon>Spiralia</taxon>
        <taxon>Gnathifera</taxon>
        <taxon>Rotifera</taxon>
        <taxon>Eurotatoria</taxon>
        <taxon>Bdelloidea</taxon>
        <taxon>Philodinida</taxon>
        <taxon>Philodinidae</taxon>
        <taxon>Rotaria</taxon>
    </lineage>
</organism>
<evidence type="ECO:0000256" key="7">
    <source>
        <dbReference type="ARBA" id="ARBA00023180"/>
    </source>
</evidence>
<evidence type="ECO:0000313" key="13">
    <source>
        <dbReference type="EMBL" id="CAF3771315.1"/>
    </source>
</evidence>
<sequence length="946" mass="109554">MSTHNLRYTDENSNSINRRRRRQSTLYSSNPVTDSLPIDCILVCSHNDDKKNDNEQNNNRNKMSRSERRQRFENHLTNKQGLKLERVKSITDRIEYVKVHTPFEILLLTAEKIRMKLPIEKIVAKELGTSTHNASCWHRFTEWSKKPFRLDPSLARDDIDYYTAVYSPNIKKFTPFFKELRGSKELYFTPSERSLLTYELLSRAHFDGDGDGNDYDDDDDDDNPQEPVARRPVINTVDGLRSGLKRPGIARLITKKAYDCCFPLHEPLRDNLTNIDNTDLNDREKLQKHWATMRQCLKFQPLSLIRSYMGEKIAFYFALCGFYNLMLIPPSLVGLIIFIYGAASVATDQPTSDICGSYGESTYMCPRCDKTCPFWKLSDSCVYSKVSYVFDNTATVVFAVLMSLWARWFIEFWKRREATLQYHWDSIDFEENLEPIRPEFEREAQKKGEKNINPITNSKEPFIPMNKRVPFFLIATLVVLFTMAIVCTTLFATIVYRVQMDYILKQTSAKEYSSIIITVTSAVMNLICSLILSQFYYWVARRLTDLELHKYQSKYDDSLAIKIYLFQFVNFYSSLFYIAFFKGRFDEYPSKYGEPSSKDFTEQCDPAGCFVELSIQFLIIMTGKQIINNLIEFLFAMCGACVCRNRDKNIKIEQWEIDKDLNNFESTTLIDEYLELVIQFGFVTLFVVAFPLAPLFALINNLIEVRLDAWKFLSKYKRPIPHKASDIGIWSDIISAVSFLAVLTNAVVIAWTSDFIPQMAYRALQSGGTGLNGYVNWTLSSFPIADYNQTGTMPSGAPSGLTYCRYRDFRESTGPSYSHTSVYWNITAARLVFIILFEHIIFIFIYLMQWLVPDVPKTIQDKIAHERYIDQRERWASKTYEENIQRSIHSSQVTPINVNSPNYDAKSSLNIKSPINIKSPVNVKSPTRQSKQKTIFQTRVSPADIP</sequence>
<feature type="transmembrane region" description="Helical" evidence="8">
    <location>
        <begin position="471"/>
        <end position="495"/>
    </location>
</feature>
<feature type="transmembrane region" description="Helical" evidence="8">
    <location>
        <begin position="393"/>
        <end position="410"/>
    </location>
</feature>
<evidence type="ECO:0000259" key="11">
    <source>
        <dbReference type="Pfam" id="PF16178"/>
    </source>
</evidence>
<evidence type="ECO:0000313" key="12">
    <source>
        <dbReference type="EMBL" id="CAF0968078.1"/>
    </source>
</evidence>
<keyword evidence="7" id="KW-0325">Glycoprotein</keyword>
<feature type="transmembrane region" description="Helical" evidence="8">
    <location>
        <begin position="313"/>
        <end position="340"/>
    </location>
</feature>
<feature type="compositionally biased region" description="Polar residues" evidence="9">
    <location>
        <begin position="922"/>
        <end position="940"/>
    </location>
</feature>
<comment type="caution">
    <text evidence="12">The sequence shown here is derived from an EMBL/GenBank/DDBJ whole genome shotgun (WGS) entry which is preliminary data.</text>
</comment>
<evidence type="ECO:0000256" key="8">
    <source>
        <dbReference type="RuleBase" id="RU280814"/>
    </source>
</evidence>
<evidence type="ECO:0000256" key="9">
    <source>
        <dbReference type="SAM" id="MobiDB-lite"/>
    </source>
</evidence>
<accession>A0A814EF70</accession>
<dbReference type="AlphaFoldDB" id="A0A814EF70"/>
<feature type="transmembrane region" description="Helical" evidence="8">
    <location>
        <begin position="676"/>
        <end position="703"/>
    </location>
</feature>
<evidence type="ECO:0000256" key="2">
    <source>
        <dbReference type="ARBA" id="ARBA00009671"/>
    </source>
</evidence>
<dbReference type="InterPro" id="IPR007632">
    <property type="entry name" value="Anoctamin"/>
</dbReference>
<dbReference type="PANTHER" id="PTHR12308:SF84">
    <property type="entry name" value="ANOCTAMIN"/>
    <property type="match status" value="1"/>
</dbReference>
<feature type="compositionally biased region" description="Polar residues" evidence="9">
    <location>
        <begin position="1"/>
        <end position="16"/>
    </location>
</feature>
<feature type="transmembrane region" description="Helical" evidence="8">
    <location>
        <begin position="515"/>
        <end position="539"/>
    </location>
</feature>
<dbReference type="Pfam" id="PF16178">
    <property type="entry name" value="Anoct_dimer"/>
    <property type="match status" value="2"/>
</dbReference>